<feature type="region of interest" description="Disordered" evidence="1">
    <location>
        <begin position="1"/>
        <end position="34"/>
    </location>
</feature>
<dbReference type="GeneID" id="63854784"/>
<dbReference type="Gene3D" id="3.40.50.300">
    <property type="entry name" value="P-loop containing nucleotide triphosphate hydrolases"/>
    <property type="match status" value="1"/>
</dbReference>
<keyword evidence="4" id="KW-1185">Reference proteome</keyword>
<feature type="compositionally biased region" description="Basic residues" evidence="1">
    <location>
        <begin position="17"/>
        <end position="26"/>
    </location>
</feature>
<proteinExistence type="predicted"/>
<protein>
    <recommendedName>
        <fullName evidence="2">Dynamin N-terminal domain-containing protein</fullName>
    </recommendedName>
</protein>
<dbReference type="PANTHER" id="PTHR36681:SF3">
    <property type="entry name" value="NUCLEAR GTPASE, GERMINAL CENTER-ASSOCIATED, TANDEM DUPLICATE 3"/>
    <property type="match status" value="1"/>
</dbReference>
<dbReference type="Pfam" id="PF00350">
    <property type="entry name" value="Dynamin_N"/>
    <property type="match status" value="1"/>
</dbReference>
<dbReference type="InterPro" id="IPR027417">
    <property type="entry name" value="P-loop_NTPase"/>
</dbReference>
<dbReference type="OrthoDB" id="3598281at2759"/>
<sequence length="894" mass="102000">MTRPTDTEPPNEQAHHGTTHARKRKFKDTYDPSKEDFPDDPWYALDHDRITTTVRNMCDNLIIPLQRHESVDQGIKDLVKALQAAKQLPRIKNLRLASLGEQGKGKSSLINAVLDRKLLGASGGSVAETAFATTVLYKEGADDHTRRSDVKIQFWDAEETGVRIKEQIDRWTAVYPGSTSDQLQDSGEDDAASDTSDHETPIKDDPDNLQGRKVASKTLQRGAATAKDFFGVIFNTKEDETAKRWLDEILHSPSFRNSDFYQVCHERARKRLLEISSQADTHTSLSEHKDISDKDLTRVRILIKQIWPFVKSVTIATGHVLLRNGLSFIDLPGYGDTSQLRETVINDFRRKADCEIVVAPFSRLQTSTVQERYLGRSIRRNGANKTFLVMNRSDELLNENDVGEMISQMKEEPFLSLTARLTYIESINDDDDQDEDEIKNSLDQIMKEATIAYIERETRLVQTQMAQKGVKVFAVSALSYLLLTNRLWRQVPVLTAEESGIPAFRQFLYSLPAESNHRSYRDHIFHALPAARKRATTVLDKHIEDKGYARMRKDLEIQIPVLEEQLRGLGARQIEMLVAKLWCQSGLEAATSGIRLLARQEWIHARIHHSGFAKMLRENGIPVDGKFCGRNLNDDILGTLKGYIKQWHNKMQPRAEQLSRRLYRPVQDLFTGIERSINRTSAHPALKRDAIEALTDASDETRTAYDIMALELGKSLRENYLWFTTEIDIYCPIAREMNPVYNQALGVVGGRGSYDRQRNKILESILPNAENPDTELFCPLIKNLEMQLMSRQKDVWKVPCDTFITEAIAQLNDFSHIAEQLLMDDAYATEQHKEARKELTRLLVDFDKRLKDLQDHFTHPAEHPPGKKAKRKDGGEELALFYPMGIDLPSLLEE</sequence>
<feature type="domain" description="Dynamin N-terminal" evidence="2">
    <location>
        <begin position="99"/>
        <end position="391"/>
    </location>
</feature>
<evidence type="ECO:0000256" key="1">
    <source>
        <dbReference type="SAM" id="MobiDB-lite"/>
    </source>
</evidence>
<feature type="compositionally biased region" description="Basic and acidic residues" evidence="1">
    <location>
        <begin position="195"/>
        <end position="206"/>
    </location>
</feature>
<reference evidence="3" key="1">
    <citation type="submission" date="2020-01" db="EMBL/GenBank/DDBJ databases">
        <authorList>
            <consortium name="DOE Joint Genome Institute"/>
            <person name="Haridas S."/>
            <person name="Albert R."/>
            <person name="Binder M."/>
            <person name="Bloem J."/>
            <person name="Labutti K."/>
            <person name="Salamov A."/>
            <person name="Andreopoulos B."/>
            <person name="Baker S.E."/>
            <person name="Barry K."/>
            <person name="Bills G."/>
            <person name="Bluhm B.H."/>
            <person name="Cannon C."/>
            <person name="Castanera R."/>
            <person name="Culley D.E."/>
            <person name="Daum C."/>
            <person name="Ezra D."/>
            <person name="Gonzalez J.B."/>
            <person name="Henrissat B."/>
            <person name="Kuo A."/>
            <person name="Liang C."/>
            <person name="Lipzen A."/>
            <person name="Lutzoni F."/>
            <person name="Magnuson J."/>
            <person name="Mondo S."/>
            <person name="Nolan M."/>
            <person name="Ohm R."/>
            <person name="Pangilinan J."/>
            <person name="Park H.-J."/>
            <person name="Ramirez L."/>
            <person name="Alfaro M."/>
            <person name="Sun H."/>
            <person name="Tritt A."/>
            <person name="Yoshinaga Y."/>
            <person name="Zwiers L.-H."/>
            <person name="Turgeon B.G."/>
            <person name="Goodwin S.B."/>
            <person name="Spatafora J.W."/>
            <person name="Crous P.W."/>
            <person name="Grigoriev I.V."/>
        </authorList>
    </citation>
    <scope>NUCLEOTIDE SEQUENCE</scope>
    <source>
        <strain evidence="3">CBS 394.84</strain>
    </source>
</reference>
<evidence type="ECO:0000313" key="4">
    <source>
        <dbReference type="Proteomes" id="UP000800039"/>
    </source>
</evidence>
<name>A0A9P4LCE7_9PLEO</name>
<organism evidence="3 4">
    <name type="scientific">Cucurbitaria berberidis CBS 394.84</name>
    <dbReference type="NCBI Taxonomy" id="1168544"/>
    <lineage>
        <taxon>Eukaryota</taxon>
        <taxon>Fungi</taxon>
        <taxon>Dikarya</taxon>
        <taxon>Ascomycota</taxon>
        <taxon>Pezizomycotina</taxon>
        <taxon>Dothideomycetes</taxon>
        <taxon>Pleosporomycetidae</taxon>
        <taxon>Pleosporales</taxon>
        <taxon>Pleosporineae</taxon>
        <taxon>Cucurbitariaceae</taxon>
        <taxon>Cucurbitaria</taxon>
    </lineage>
</organism>
<evidence type="ECO:0000259" key="2">
    <source>
        <dbReference type="Pfam" id="PF00350"/>
    </source>
</evidence>
<dbReference type="Proteomes" id="UP000800039">
    <property type="component" value="Unassembled WGS sequence"/>
</dbReference>
<dbReference type="AlphaFoldDB" id="A0A9P4LCE7"/>
<comment type="caution">
    <text evidence="3">The sequence shown here is derived from an EMBL/GenBank/DDBJ whole genome shotgun (WGS) entry which is preliminary data.</text>
</comment>
<dbReference type="EMBL" id="ML976614">
    <property type="protein sequence ID" value="KAF1850656.1"/>
    <property type="molecule type" value="Genomic_DNA"/>
</dbReference>
<feature type="region of interest" description="Disordered" evidence="1">
    <location>
        <begin position="175"/>
        <end position="210"/>
    </location>
</feature>
<dbReference type="PANTHER" id="PTHR36681">
    <property type="entry name" value="NUCLEAR GTPASE, GERMINAL CENTER-ASSOCIATED, TANDEM DUPLICATE 3"/>
    <property type="match status" value="1"/>
</dbReference>
<gene>
    <name evidence="3" type="ORF">K460DRAFT_412323</name>
</gene>
<dbReference type="InterPro" id="IPR045063">
    <property type="entry name" value="Dynamin_N"/>
</dbReference>
<evidence type="ECO:0000313" key="3">
    <source>
        <dbReference type="EMBL" id="KAF1850656.1"/>
    </source>
</evidence>
<accession>A0A9P4LCE7</accession>
<dbReference type="RefSeq" id="XP_040793219.1">
    <property type="nucleotide sequence ID" value="XM_040937534.1"/>
</dbReference>
<dbReference type="SUPFAM" id="SSF52540">
    <property type="entry name" value="P-loop containing nucleoside triphosphate hydrolases"/>
    <property type="match status" value="1"/>
</dbReference>